<dbReference type="PANTHER" id="PTHR38790:SF4">
    <property type="entry name" value="2EXR DOMAIN-CONTAINING PROTEIN"/>
    <property type="match status" value="1"/>
</dbReference>
<dbReference type="PANTHER" id="PTHR38790">
    <property type="entry name" value="2EXR DOMAIN-CONTAINING PROTEIN-RELATED"/>
    <property type="match status" value="1"/>
</dbReference>
<dbReference type="EMBL" id="ONZQ02000006">
    <property type="protein sequence ID" value="SPO02534.1"/>
    <property type="molecule type" value="Genomic_DNA"/>
</dbReference>
<evidence type="ECO:0000259" key="2">
    <source>
        <dbReference type="Pfam" id="PF24864"/>
    </source>
</evidence>
<keyword evidence="4" id="KW-1185">Reference proteome</keyword>
<name>A0AAE8SVK1_9PEZI</name>
<gene>
    <name evidence="3" type="ORF">DNG_05207</name>
</gene>
<comment type="caution">
    <text evidence="3">The sequence shown here is derived from an EMBL/GenBank/DDBJ whole genome shotgun (WGS) entry which is preliminary data.</text>
</comment>
<evidence type="ECO:0000313" key="3">
    <source>
        <dbReference type="EMBL" id="SPO02534.1"/>
    </source>
</evidence>
<dbReference type="Proteomes" id="UP001187682">
    <property type="component" value="Unassembled WGS sequence"/>
</dbReference>
<feature type="domain" description="DUF7730" evidence="2">
    <location>
        <begin position="193"/>
        <end position="311"/>
    </location>
</feature>
<feature type="region of interest" description="Disordered" evidence="1">
    <location>
        <begin position="1"/>
        <end position="50"/>
    </location>
</feature>
<evidence type="ECO:0000256" key="1">
    <source>
        <dbReference type="SAM" id="MobiDB-lite"/>
    </source>
</evidence>
<dbReference type="AlphaFoldDB" id="A0AAE8SVK1"/>
<sequence length="423" mass="47691">MAREQPSRRRRLSIAISNLVRRPSATPALNPESVSTPQSTPTDLPREPGAHLSLRSQAPHLFPDRASLSSSAHPQRQSPLFAALPAEIRRLIYGFMWRTGGHEHGIHLWYDRAKGYLVNEPCMLAPAEGLGAAAEANRELDEQFRRLEAPNIALRDPDGRWGALEKRARRNHRLCQDEDVYGPRNAARWRGQDSAVIWVPFLPVLLTCKKVYLEAIDTIFQALPPVFCLNDPSSAHAFLAQDPHPSTRFLRAITLYSDHRSTRDFGPGPLHRLVTVHALPLADDGLDTAQWECVLAAMARLPALREVRLTLRFGPTEKHDLRPLARWAGAELARKFTVDLYRAENWQVPCSNCGGERGMVVVPGEETDPGDGEEPCPVFGKVNWYEELRYTVERDQWPAPMDMVWSVAPGMCWHCTHPWEAQT</sequence>
<feature type="compositionally biased region" description="Polar residues" evidence="1">
    <location>
        <begin position="32"/>
        <end position="42"/>
    </location>
</feature>
<protein>
    <recommendedName>
        <fullName evidence="2">DUF7730 domain-containing protein</fullName>
    </recommendedName>
</protein>
<dbReference type="InterPro" id="IPR056632">
    <property type="entry name" value="DUF7730"/>
</dbReference>
<accession>A0AAE8SVK1</accession>
<evidence type="ECO:0000313" key="4">
    <source>
        <dbReference type="Proteomes" id="UP001187682"/>
    </source>
</evidence>
<organism evidence="3 4">
    <name type="scientific">Cephalotrichum gorgonifer</name>
    <dbReference type="NCBI Taxonomy" id="2041049"/>
    <lineage>
        <taxon>Eukaryota</taxon>
        <taxon>Fungi</taxon>
        <taxon>Dikarya</taxon>
        <taxon>Ascomycota</taxon>
        <taxon>Pezizomycotina</taxon>
        <taxon>Sordariomycetes</taxon>
        <taxon>Hypocreomycetidae</taxon>
        <taxon>Microascales</taxon>
        <taxon>Microascaceae</taxon>
        <taxon>Cephalotrichum</taxon>
    </lineage>
</organism>
<dbReference type="Pfam" id="PF24864">
    <property type="entry name" value="DUF7730"/>
    <property type="match status" value="1"/>
</dbReference>
<proteinExistence type="predicted"/>
<reference evidence="3" key="1">
    <citation type="submission" date="2018-03" db="EMBL/GenBank/DDBJ databases">
        <authorList>
            <person name="Guldener U."/>
        </authorList>
    </citation>
    <scope>NUCLEOTIDE SEQUENCE</scope>
</reference>